<feature type="region of interest" description="Disordered" evidence="5">
    <location>
        <begin position="166"/>
        <end position="228"/>
    </location>
</feature>
<dbReference type="InParanoid" id="F0VLH7"/>
<evidence type="ECO:0008006" key="10">
    <source>
        <dbReference type="Google" id="ProtNLM"/>
    </source>
</evidence>
<dbReference type="VEuPathDB" id="ToxoDB:NCLIV_045380"/>
<dbReference type="RefSeq" id="XP_003884136.1">
    <property type="nucleotide sequence ID" value="XM_003884087.1"/>
</dbReference>
<name>F0VLH7_NEOCL</name>
<dbReference type="OMA" id="FCNKLLY"/>
<dbReference type="GeneID" id="13442085"/>
<reference evidence="9" key="3">
    <citation type="journal article" date="2012" name="PLoS Pathog.">
        <title>Comparative genomics of the apicomplexan parasites Toxoplasma gondii and Neospora caninum: Coccidia differing in host range and transmission strategy.</title>
        <authorList>
            <person name="Reid A.J."/>
            <person name="Vermont S.J."/>
            <person name="Cotton J.A."/>
            <person name="Harris D."/>
            <person name="Hill-Cawthorne G.A."/>
            <person name="Konen-Waisman S."/>
            <person name="Latham S.M."/>
            <person name="Mourier T."/>
            <person name="Norton R."/>
            <person name="Quail M.A."/>
            <person name="Sanders M."/>
            <person name="Shanmugam D."/>
            <person name="Sohal A."/>
            <person name="Wasmuth J.D."/>
            <person name="Brunk B."/>
            <person name="Grigg M.E."/>
            <person name="Howard J.C."/>
            <person name="Parkinson J."/>
            <person name="Roos D.S."/>
            <person name="Trees A.J."/>
            <person name="Berriman M."/>
            <person name="Pain A."/>
            <person name="Wastling J.M."/>
        </authorList>
    </citation>
    <scope>NUCLEOTIDE SEQUENCE [LARGE SCALE GENOMIC DNA]</scope>
    <source>
        <strain evidence="9">Liverpool</strain>
    </source>
</reference>
<dbReference type="EMBL" id="FR823391">
    <property type="protein sequence ID" value="CBZ54105.1"/>
    <property type="molecule type" value="Genomic_DNA"/>
</dbReference>
<keyword evidence="4 6" id="KW-0472">Membrane</keyword>
<evidence type="ECO:0000256" key="6">
    <source>
        <dbReference type="SAM" id="Phobius"/>
    </source>
</evidence>
<feature type="compositionally biased region" description="Basic and acidic residues" evidence="5">
    <location>
        <begin position="187"/>
        <end position="196"/>
    </location>
</feature>
<feature type="transmembrane region" description="Helical" evidence="6">
    <location>
        <begin position="1036"/>
        <end position="1055"/>
    </location>
</feature>
<evidence type="ECO:0000256" key="1">
    <source>
        <dbReference type="ARBA" id="ARBA00004141"/>
    </source>
</evidence>
<keyword evidence="2 6" id="KW-0812">Transmembrane</keyword>
<keyword evidence="9" id="KW-1185">Reference proteome</keyword>
<organism evidence="7 9">
    <name type="scientific">Neospora caninum (strain Liverpool)</name>
    <dbReference type="NCBI Taxonomy" id="572307"/>
    <lineage>
        <taxon>Eukaryota</taxon>
        <taxon>Sar</taxon>
        <taxon>Alveolata</taxon>
        <taxon>Apicomplexa</taxon>
        <taxon>Conoidasida</taxon>
        <taxon>Coccidia</taxon>
        <taxon>Eucoccidiorida</taxon>
        <taxon>Eimeriorina</taxon>
        <taxon>Sarcocystidae</taxon>
        <taxon>Neospora</taxon>
    </lineage>
</organism>
<feature type="compositionally biased region" description="Low complexity" evidence="5">
    <location>
        <begin position="1"/>
        <end position="26"/>
    </location>
</feature>
<feature type="transmembrane region" description="Helical" evidence="6">
    <location>
        <begin position="1094"/>
        <end position="1113"/>
    </location>
</feature>
<protein>
    <recommendedName>
        <fullName evidence="10">Transmembrane protein</fullName>
    </recommendedName>
</protein>
<evidence type="ECO:0000256" key="2">
    <source>
        <dbReference type="ARBA" id="ARBA00022692"/>
    </source>
</evidence>
<feature type="region of interest" description="Disordered" evidence="5">
    <location>
        <begin position="439"/>
        <end position="475"/>
    </location>
</feature>
<reference evidence="8" key="4">
    <citation type="journal article" date="2015" name="PLoS ONE">
        <title>Comprehensive Evaluation of Toxoplasma gondii VEG and Neospora caninum LIV Genomes with Tachyzoite Stage Transcriptome and Proteome Defines Novel Transcript Features.</title>
        <authorList>
            <person name="Ramaprasad A."/>
            <person name="Mourier T."/>
            <person name="Naeem R."/>
            <person name="Malas T.B."/>
            <person name="Moussa E."/>
            <person name="Panigrahi A."/>
            <person name="Vermont S.J."/>
            <person name="Otto T.D."/>
            <person name="Wastling J."/>
            <person name="Pain A."/>
        </authorList>
    </citation>
    <scope>NUCLEOTIDE SEQUENCE</scope>
    <source>
        <strain evidence="8">Liverpool</strain>
    </source>
</reference>
<sequence>MVFSPRSSASDSCSPASTSSSVTFASGDAPQRRLEDSNPSGVSSRSPLKGTPERVSRHEVCSEGASSFGFLATYRTSTASGTSSVSSECPSPTSEAHADKWATNGARACLSPSSSRRRGTAAVVSVSASCRHPPAEGENEVGCAHFNSSFLFPLSHCGSTVRSVSSTTVPPSPFRTSSSPFPSSEDDAGKCTETREAPLVGYHQGGADATPRRAGGHLESAEQPTVHKGSIETISLSRVSSVECPRRSRASPKAHLERQAETSWFSSCQRSTDGAAWRQRVDQTFREQGLADLFGACSAEPQHGNAADFEDSAAVSRLFVRDSASLFADVARTWKIISPSVGCVCLYLVVSPLLAFCNKLLYLPSLSSSPLTCTMLQQILIVLAFCAARRMYTWGRRRPTGKRAEEAHARSSASEREAEGSHAGYHSSTLLAKTLAKASRARRRTSKEENEDQARPCQATHTREQDRMDRRKRWRRRRAEGLGGDDTLDTAEKDGEQIWSGFVLRPRGRILDRSSSEEPVSLVARCRRLVRAVAGAFGPCLSIRNGQAQVMKHLSSVPRFSKEMFEMCGPVALPYTLMLACSNRCLYTSSLSGYHVARCSSIPLQLLLDVLGVDVRLSHMVKKQGEADGASLQQRVVKAGNGESDGETEHMQTAATDETDHQSAAVQRVKLGDETCAPSARRNPVAPPGRETPGEASQTVAPGWRHPDRASTFPSGSLQSGGSSTAANGQGHQSLSDFLCRRMPGGPCPSRTAGGAHAAVERGPRRLRVRSVCASLLLCFSPFFSSTSLRHLSSRRSLQARLRELGVSSQRLAACTCISVGFFCLAIDGQKLSLDGALMGLGASLFGTLYMQLSSHLLQRARAHRTKKTPAAAGERSARRSPADRVAENAHPQTAVPRPQSSEAEASDKDFASDTEPGVRSDASAREEIDLPSARGVDRRQATRDVWRTARRRRVHQSAGEPRTCEEAVDAKERFAKDQSRLETGMALHTAATAALLLSPLAFAEQLCFSEQAGIEAAAASAISPVSLGGWDWTRLGTFTALLLCSGLLASLIPLTSYFCFRHLSPLSCCIVGFFKSSVQILVSPLLLGEARPSLVACLAANLCLLGCGIYALDSCRSMTKQFKEGER</sequence>
<feature type="region of interest" description="Disordered" evidence="5">
    <location>
        <begin position="640"/>
        <end position="732"/>
    </location>
</feature>
<feature type="region of interest" description="Disordered" evidence="5">
    <location>
        <begin position="397"/>
        <end position="425"/>
    </location>
</feature>
<comment type="subcellular location">
    <subcellularLocation>
        <location evidence="1">Membrane</location>
        <topology evidence="1">Multi-pass membrane protein</topology>
    </subcellularLocation>
</comment>
<evidence type="ECO:0000313" key="7">
    <source>
        <dbReference type="EMBL" id="CBZ54105.1"/>
    </source>
</evidence>
<dbReference type="AlphaFoldDB" id="F0VLH7"/>
<feature type="compositionally biased region" description="Basic and acidic residues" evidence="5">
    <location>
        <begin position="876"/>
        <end position="888"/>
    </location>
</feature>
<feature type="compositionally biased region" description="Low complexity" evidence="5">
    <location>
        <begin position="166"/>
        <end position="183"/>
    </location>
</feature>
<dbReference type="eggNOG" id="ENOG502QZAY">
    <property type="taxonomic scope" value="Eukaryota"/>
</dbReference>
<keyword evidence="3 6" id="KW-1133">Transmembrane helix</keyword>
<evidence type="ECO:0000256" key="3">
    <source>
        <dbReference type="ARBA" id="ARBA00022989"/>
    </source>
</evidence>
<dbReference type="PANTHER" id="PTHR11132">
    <property type="entry name" value="SOLUTE CARRIER FAMILY 35"/>
    <property type="match status" value="1"/>
</dbReference>
<feature type="compositionally biased region" description="Polar residues" evidence="5">
    <location>
        <begin position="712"/>
        <end position="732"/>
    </location>
</feature>
<evidence type="ECO:0000313" key="8">
    <source>
        <dbReference type="EMBL" id="CEL68804.1"/>
    </source>
</evidence>
<feature type="compositionally biased region" description="Basic and acidic residues" evidence="5">
    <location>
        <begin position="51"/>
        <end position="61"/>
    </location>
</feature>
<feature type="region of interest" description="Disordered" evidence="5">
    <location>
        <begin position="1"/>
        <end position="61"/>
    </location>
</feature>
<dbReference type="InterPro" id="IPR050186">
    <property type="entry name" value="TPT_transporter"/>
</dbReference>
<accession>F0VLH7</accession>
<feature type="compositionally biased region" description="Basic and acidic residues" evidence="5">
    <location>
        <begin position="402"/>
        <end position="420"/>
    </location>
</feature>
<dbReference type="OrthoDB" id="333967at2759"/>
<reference evidence="7" key="2">
    <citation type="submission" date="2011-03" db="EMBL/GenBank/DDBJ databases">
        <title>Comparative genomics and transcriptomics of Neospora caninum and Toxoplasma gondii.</title>
        <authorList>
            <person name="Reid A.J."/>
            <person name="Sohal A."/>
            <person name="Harris D."/>
            <person name="Quail M."/>
            <person name="Sanders M."/>
            <person name="Berriman M."/>
            <person name="Wastling J.M."/>
            <person name="Pain A."/>
        </authorList>
    </citation>
    <scope>NUCLEOTIDE SEQUENCE</scope>
    <source>
        <strain evidence="7">Liverpool</strain>
    </source>
</reference>
<gene>
    <name evidence="8" type="ORF">BN1204_045380</name>
    <name evidence="7" type="ORF">NCLIV_045380</name>
</gene>
<feature type="compositionally biased region" description="Basic and acidic residues" evidence="5">
    <location>
        <begin position="906"/>
        <end position="929"/>
    </location>
</feature>
<evidence type="ECO:0000256" key="4">
    <source>
        <dbReference type="ARBA" id="ARBA00023136"/>
    </source>
</evidence>
<dbReference type="Proteomes" id="UP000007494">
    <property type="component" value="Chromosome X"/>
</dbReference>
<evidence type="ECO:0000313" key="9">
    <source>
        <dbReference type="Proteomes" id="UP000007494"/>
    </source>
</evidence>
<dbReference type="EMBL" id="LN714485">
    <property type="protein sequence ID" value="CEL68804.1"/>
    <property type="molecule type" value="Genomic_DNA"/>
</dbReference>
<feature type="transmembrane region" description="Helical" evidence="6">
    <location>
        <begin position="837"/>
        <end position="858"/>
    </location>
</feature>
<evidence type="ECO:0000256" key="5">
    <source>
        <dbReference type="SAM" id="MobiDB-lite"/>
    </source>
</evidence>
<dbReference type="GO" id="GO:0016020">
    <property type="term" value="C:membrane"/>
    <property type="evidence" value="ECO:0007669"/>
    <property type="project" value="UniProtKB-SubCell"/>
</dbReference>
<feature type="region of interest" description="Disordered" evidence="5">
    <location>
        <begin position="861"/>
        <end position="943"/>
    </location>
</feature>
<proteinExistence type="predicted"/>
<reference evidence="7" key="1">
    <citation type="submission" date="2011-02" db="EMBL/GenBank/DDBJ databases">
        <authorList>
            <person name="Aslett M."/>
        </authorList>
    </citation>
    <scope>NUCLEOTIDE SEQUENCE</scope>
    <source>
        <strain evidence="7">Liverpool</strain>
    </source>
</reference>
<feature type="compositionally biased region" description="Polar residues" evidence="5">
    <location>
        <begin position="37"/>
        <end position="46"/>
    </location>
</feature>